<dbReference type="EMBL" id="QPIZ01000001">
    <property type="protein sequence ID" value="RCW39347.1"/>
    <property type="molecule type" value="Genomic_DNA"/>
</dbReference>
<comment type="caution">
    <text evidence="1">The sequence shown here is derived from an EMBL/GenBank/DDBJ whole genome shotgun (WGS) entry which is preliminary data.</text>
</comment>
<proteinExistence type="predicted"/>
<gene>
    <name evidence="1" type="ORF">DFO77_101117</name>
</gene>
<keyword evidence="2" id="KW-1185">Reference proteome</keyword>
<dbReference type="Proteomes" id="UP000252733">
    <property type="component" value="Unassembled WGS sequence"/>
</dbReference>
<evidence type="ECO:0000313" key="2">
    <source>
        <dbReference type="Proteomes" id="UP000252733"/>
    </source>
</evidence>
<evidence type="ECO:0000313" key="1">
    <source>
        <dbReference type="EMBL" id="RCW39347.1"/>
    </source>
</evidence>
<accession>A0A2T0XQS3</accession>
<sequence length="39" mass="4560">MERGARIALWKYLPADIFVLELLGLELKVIPYKQHQHIG</sequence>
<name>A0A2T0XQS3_9BACT</name>
<protein>
    <submittedName>
        <fullName evidence="1">Uncharacterized protein</fullName>
    </submittedName>
</protein>
<dbReference type="AlphaFoldDB" id="A0A2T0XQS3"/>
<reference evidence="1 2" key="1">
    <citation type="submission" date="2018-07" db="EMBL/GenBank/DDBJ databases">
        <title>Freshwater and sediment microbial communities from various areas in North America, analyzing microbe dynamics in response to fracking.</title>
        <authorList>
            <person name="Lamendella R."/>
        </authorList>
    </citation>
    <scope>NUCLEOTIDE SEQUENCE [LARGE SCALE GENOMIC DNA]</scope>
    <source>
        <strain evidence="1 2">160A</strain>
    </source>
</reference>
<organism evidence="1 2">
    <name type="scientific">Marinilabilia salmonicolor</name>
    <dbReference type="NCBI Taxonomy" id="989"/>
    <lineage>
        <taxon>Bacteria</taxon>
        <taxon>Pseudomonadati</taxon>
        <taxon>Bacteroidota</taxon>
        <taxon>Bacteroidia</taxon>
        <taxon>Marinilabiliales</taxon>
        <taxon>Marinilabiliaceae</taxon>
        <taxon>Marinilabilia</taxon>
    </lineage>
</organism>